<keyword evidence="4" id="KW-0227">DNA damage</keyword>
<feature type="compositionally biased region" description="Polar residues" evidence="8">
    <location>
        <begin position="213"/>
        <end position="224"/>
    </location>
</feature>
<dbReference type="EMBL" id="HBFC01022627">
    <property type="protein sequence ID" value="CAD8710890.1"/>
    <property type="molecule type" value="Transcribed_RNA"/>
</dbReference>
<evidence type="ECO:0000256" key="2">
    <source>
        <dbReference type="ARBA" id="ARBA00021315"/>
    </source>
</evidence>
<dbReference type="GO" id="GO:0005524">
    <property type="term" value="F:ATP binding"/>
    <property type="evidence" value="ECO:0007669"/>
    <property type="project" value="UniProtKB-KW"/>
</dbReference>
<dbReference type="Gene3D" id="3.40.50.300">
    <property type="entry name" value="P-loop containing nucleotide triphosphate hydrolases"/>
    <property type="match status" value="1"/>
</dbReference>
<organism evidence="10">
    <name type="scientific">Mantoniella antarctica</name>
    <dbReference type="NCBI Taxonomy" id="81844"/>
    <lineage>
        <taxon>Eukaryota</taxon>
        <taxon>Viridiplantae</taxon>
        <taxon>Chlorophyta</taxon>
        <taxon>Mamiellophyceae</taxon>
        <taxon>Mamiellales</taxon>
        <taxon>Mamiellaceae</taxon>
        <taxon>Mantoniella</taxon>
    </lineage>
</organism>
<evidence type="ECO:0000256" key="4">
    <source>
        <dbReference type="ARBA" id="ARBA00022763"/>
    </source>
</evidence>
<evidence type="ECO:0000313" key="10">
    <source>
        <dbReference type="EMBL" id="CAD8710890.1"/>
    </source>
</evidence>
<evidence type="ECO:0000256" key="6">
    <source>
        <dbReference type="ARBA" id="ARBA00023204"/>
    </source>
</evidence>
<comment type="similarity">
    <text evidence="1">Belongs to the RecN family.</text>
</comment>
<keyword evidence="6" id="KW-0234">DNA repair</keyword>
<evidence type="ECO:0000256" key="3">
    <source>
        <dbReference type="ARBA" id="ARBA00022741"/>
    </source>
</evidence>
<evidence type="ECO:0000256" key="8">
    <source>
        <dbReference type="SAM" id="MobiDB-lite"/>
    </source>
</evidence>
<sequence length="249" mass="25996">MRISSLASSQRMVTAAAAAGWRCGSGMRATLSPVPRNAHVRAHGTGGECALRAANSRDGPVIRRRAVKPARWACFHAAAAVGPDCDRAPDPEPQDRATAATHLRELHIKDFALVRDQRVRFHPGLNIITGQSGSGKSVLLEAIAQLCGAPAREEGIRAGADAAVLRAEFQVGEDKRAAVAAILERYGGPEAAVFPTAWDTDDSSGGFSFDSSRQLSASQPISSGSGRGGRDLNVAAQETSAETEVSGTS</sequence>
<accession>A0A7S0SQL1</accession>
<protein>
    <recommendedName>
        <fullName evidence="2">DNA repair protein RecN</fullName>
    </recommendedName>
    <alternativeName>
        <fullName evidence="7">Recombination protein N</fullName>
    </alternativeName>
</protein>
<dbReference type="Pfam" id="PF13476">
    <property type="entry name" value="AAA_23"/>
    <property type="match status" value="1"/>
</dbReference>
<dbReference type="InterPro" id="IPR004604">
    <property type="entry name" value="DNA_recomb/repair_RecN"/>
</dbReference>
<dbReference type="GO" id="GO:0016887">
    <property type="term" value="F:ATP hydrolysis activity"/>
    <property type="evidence" value="ECO:0007669"/>
    <property type="project" value="InterPro"/>
</dbReference>
<dbReference type="GO" id="GO:0006310">
    <property type="term" value="P:DNA recombination"/>
    <property type="evidence" value="ECO:0007669"/>
    <property type="project" value="InterPro"/>
</dbReference>
<gene>
    <name evidence="10" type="ORF">MANT1106_LOCUS13576</name>
</gene>
<name>A0A7S0SQL1_9CHLO</name>
<feature type="compositionally biased region" description="Polar residues" evidence="8">
    <location>
        <begin position="236"/>
        <end position="249"/>
    </location>
</feature>
<dbReference type="GO" id="GO:0006302">
    <property type="term" value="P:double-strand break repair"/>
    <property type="evidence" value="ECO:0007669"/>
    <property type="project" value="InterPro"/>
</dbReference>
<evidence type="ECO:0000256" key="1">
    <source>
        <dbReference type="ARBA" id="ARBA00009441"/>
    </source>
</evidence>
<dbReference type="SUPFAM" id="SSF52540">
    <property type="entry name" value="P-loop containing nucleoside triphosphate hydrolases"/>
    <property type="match status" value="1"/>
</dbReference>
<evidence type="ECO:0000259" key="9">
    <source>
        <dbReference type="Pfam" id="PF13476"/>
    </source>
</evidence>
<feature type="domain" description="Rad50/SbcC-type AAA" evidence="9">
    <location>
        <begin position="105"/>
        <end position="190"/>
    </location>
</feature>
<keyword evidence="5" id="KW-0067">ATP-binding</keyword>
<dbReference type="AlphaFoldDB" id="A0A7S0SQL1"/>
<evidence type="ECO:0000256" key="5">
    <source>
        <dbReference type="ARBA" id="ARBA00022840"/>
    </source>
</evidence>
<dbReference type="InterPro" id="IPR038729">
    <property type="entry name" value="Rad50/SbcC_AAA"/>
</dbReference>
<keyword evidence="3" id="KW-0547">Nucleotide-binding</keyword>
<dbReference type="PANTHER" id="PTHR11059">
    <property type="entry name" value="DNA REPAIR PROTEIN RECN"/>
    <property type="match status" value="1"/>
</dbReference>
<dbReference type="PANTHER" id="PTHR11059:SF0">
    <property type="entry name" value="DNA REPAIR PROTEIN RECN"/>
    <property type="match status" value="1"/>
</dbReference>
<dbReference type="InterPro" id="IPR027417">
    <property type="entry name" value="P-loop_NTPase"/>
</dbReference>
<evidence type="ECO:0000256" key="7">
    <source>
        <dbReference type="ARBA" id="ARBA00033408"/>
    </source>
</evidence>
<reference evidence="10" key="1">
    <citation type="submission" date="2021-01" db="EMBL/GenBank/DDBJ databases">
        <authorList>
            <person name="Corre E."/>
            <person name="Pelletier E."/>
            <person name="Niang G."/>
            <person name="Scheremetjew M."/>
            <person name="Finn R."/>
            <person name="Kale V."/>
            <person name="Holt S."/>
            <person name="Cochrane G."/>
            <person name="Meng A."/>
            <person name="Brown T."/>
            <person name="Cohen L."/>
        </authorList>
    </citation>
    <scope>NUCLEOTIDE SEQUENCE</scope>
    <source>
        <strain evidence="10">SL-175</strain>
    </source>
</reference>
<feature type="region of interest" description="Disordered" evidence="8">
    <location>
        <begin position="205"/>
        <end position="249"/>
    </location>
</feature>
<proteinExistence type="inferred from homology"/>